<accession>A0A1V9X172</accession>
<evidence type="ECO:0000313" key="2">
    <source>
        <dbReference type="EMBL" id="OQR67345.1"/>
    </source>
</evidence>
<dbReference type="InParanoid" id="A0A1V9X172"/>
<dbReference type="OrthoDB" id="4788989at2759"/>
<sequence length="681" mass="77111">MILELTSGLAGLLETHEEPLTPYRIPTSKFNRAVTAFLIQSDKVIGTSQKHVDLSGPLNTNVSQDLIGPPIAVKRVRHPSEERIRPNTFKIPKRSFTETPQDVGSPVVLGSGPNSDNLSWEAQSSQVPRTTSADNLEKCQQRHERQTRWNSPGSSDSSGSRASRKEDVWSYGAKPDVLHHKRLSLQSSEAQYASGCSPRVSSDSRDLNEFHRSKDRNQERPRERSYSPRPKKRDRSSSSPGFSRNDSHLRSRSRPSRERRPKSGSRYREDWNYGPRRHDERVPVIRYVPSDRPSCSREYYGTYSKNQQERTDMREVERFTYTKKPIRDDSSIFGGQMSPDLLINRQVDQGFPFDTLCREIPVEPRMVIRLPERKPSVRPVRCVIELPRPVFVPEGQGDKAIVERESIQEIFEPRKQTNTDSRTLSRDPRFYRRNTNTVGVASGLLSAGSSATSNPGPPNVSMMEMSTAVDSILRQLGHQQSDTSSYAQWTHDRANCRSLDEQRATVLRYWTHYVAAARQLSPADHQAHARDGGGFSGVFSMPSEVQQNQKGSPRVYDQSGQHSSASTFVGRPELASSPHVQPEIRSLTAQPPRLGVQSNILQQRMYSQRAQSQHIDAFAAPPAPFQLVEARVRPGDTRAPTFSMDGDSSRFSDDDDLNERNIRRFKQRSRSRDSNSSKFIT</sequence>
<dbReference type="AlphaFoldDB" id="A0A1V9X172"/>
<protein>
    <submittedName>
        <fullName evidence="2">Uncharacterized protein</fullName>
    </submittedName>
</protein>
<feature type="compositionally biased region" description="Basic and acidic residues" evidence="1">
    <location>
        <begin position="202"/>
        <end position="226"/>
    </location>
</feature>
<feature type="compositionally biased region" description="Basic residues" evidence="1">
    <location>
        <begin position="250"/>
        <end position="265"/>
    </location>
</feature>
<feature type="compositionally biased region" description="Low complexity" evidence="1">
    <location>
        <begin position="151"/>
        <end position="161"/>
    </location>
</feature>
<feature type="compositionally biased region" description="Basic and acidic residues" evidence="1">
    <location>
        <begin position="647"/>
        <end position="662"/>
    </location>
</feature>
<feature type="region of interest" description="Disordered" evidence="1">
    <location>
        <begin position="189"/>
        <end position="275"/>
    </location>
</feature>
<organism evidence="2 3">
    <name type="scientific">Tropilaelaps mercedesae</name>
    <dbReference type="NCBI Taxonomy" id="418985"/>
    <lineage>
        <taxon>Eukaryota</taxon>
        <taxon>Metazoa</taxon>
        <taxon>Ecdysozoa</taxon>
        <taxon>Arthropoda</taxon>
        <taxon>Chelicerata</taxon>
        <taxon>Arachnida</taxon>
        <taxon>Acari</taxon>
        <taxon>Parasitiformes</taxon>
        <taxon>Mesostigmata</taxon>
        <taxon>Gamasina</taxon>
        <taxon>Dermanyssoidea</taxon>
        <taxon>Laelapidae</taxon>
        <taxon>Tropilaelaps</taxon>
    </lineage>
</organism>
<proteinExistence type="predicted"/>
<feature type="region of interest" description="Disordered" evidence="1">
    <location>
        <begin position="79"/>
        <end position="167"/>
    </location>
</feature>
<evidence type="ECO:0000313" key="3">
    <source>
        <dbReference type="Proteomes" id="UP000192247"/>
    </source>
</evidence>
<dbReference type="Proteomes" id="UP000192247">
    <property type="component" value="Unassembled WGS sequence"/>
</dbReference>
<name>A0A1V9X172_9ACAR</name>
<dbReference type="EMBL" id="MNPL01029049">
    <property type="protein sequence ID" value="OQR67345.1"/>
    <property type="molecule type" value="Genomic_DNA"/>
</dbReference>
<keyword evidence="3" id="KW-1185">Reference proteome</keyword>
<feature type="compositionally biased region" description="Basic and acidic residues" evidence="1">
    <location>
        <begin position="266"/>
        <end position="275"/>
    </location>
</feature>
<evidence type="ECO:0000256" key="1">
    <source>
        <dbReference type="SAM" id="MobiDB-lite"/>
    </source>
</evidence>
<feature type="compositionally biased region" description="Polar residues" evidence="1">
    <location>
        <begin position="112"/>
        <end position="134"/>
    </location>
</feature>
<feature type="compositionally biased region" description="Polar residues" evidence="1">
    <location>
        <begin position="558"/>
        <end position="567"/>
    </location>
</feature>
<comment type="caution">
    <text evidence="2">The sequence shown here is derived from an EMBL/GenBank/DDBJ whole genome shotgun (WGS) entry which is preliminary data.</text>
</comment>
<feature type="compositionally biased region" description="Basic and acidic residues" evidence="1">
    <location>
        <begin position="135"/>
        <end position="147"/>
    </location>
</feature>
<feature type="region of interest" description="Disordered" evidence="1">
    <location>
        <begin position="636"/>
        <end position="681"/>
    </location>
</feature>
<feature type="region of interest" description="Disordered" evidence="1">
    <location>
        <begin position="523"/>
        <end position="592"/>
    </location>
</feature>
<gene>
    <name evidence="2" type="ORF">BIW11_04788</name>
</gene>
<reference evidence="2 3" key="1">
    <citation type="journal article" date="2017" name="Gigascience">
        <title>Draft genome of the honey bee ectoparasitic mite, Tropilaelaps mercedesae, is shaped by the parasitic life history.</title>
        <authorList>
            <person name="Dong X."/>
            <person name="Armstrong S.D."/>
            <person name="Xia D."/>
            <person name="Makepeace B.L."/>
            <person name="Darby A.C."/>
            <person name="Kadowaki T."/>
        </authorList>
    </citation>
    <scope>NUCLEOTIDE SEQUENCE [LARGE SCALE GENOMIC DNA]</scope>
    <source>
        <strain evidence="2">Wuxi-XJTLU</strain>
    </source>
</reference>